<reference evidence="7" key="1">
    <citation type="submission" date="2017-02" db="EMBL/GenBank/DDBJ databases">
        <authorList>
            <person name="Varghese N."/>
            <person name="Submissions S."/>
        </authorList>
    </citation>
    <scope>NUCLEOTIDE SEQUENCE [LARGE SCALE GENOMIC DNA]</scope>
    <source>
        <strain evidence="7">ATCC 35199</strain>
    </source>
</reference>
<evidence type="ECO:0000256" key="1">
    <source>
        <dbReference type="ARBA" id="ARBA00010312"/>
    </source>
</evidence>
<keyword evidence="7" id="KW-1185">Reference proteome</keyword>
<evidence type="ECO:0000256" key="3">
    <source>
        <dbReference type="ARBA" id="ARBA00023004"/>
    </source>
</evidence>
<dbReference type="InterPro" id="IPR050612">
    <property type="entry name" value="Prok_Mopterin_Oxidored"/>
</dbReference>
<protein>
    <submittedName>
        <fullName evidence="6">Anaerobic selenocysteine-containing dehydrogenase</fullName>
    </submittedName>
</protein>
<keyword evidence="2" id="KW-0479">Metal-binding</keyword>
<keyword evidence="3" id="KW-0408">Iron</keyword>
<comment type="similarity">
    <text evidence="1">Belongs to the prokaryotic molybdopterin-containing oxidoreductase family.</text>
</comment>
<dbReference type="AlphaFoldDB" id="A0A1T4ZQD1"/>
<dbReference type="Pfam" id="PF04879">
    <property type="entry name" value="Molybdop_Fe4S4"/>
    <property type="match status" value="1"/>
</dbReference>
<dbReference type="OrthoDB" id="9803192at2"/>
<dbReference type="PANTHER" id="PTHR43742:SF6">
    <property type="entry name" value="OXIDOREDUCTASE YYAE-RELATED"/>
    <property type="match status" value="1"/>
</dbReference>
<dbReference type="PROSITE" id="PS51669">
    <property type="entry name" value="4FE4S_MOW_BIS_MGD"/>
    <property type="match status" value="1"/>
</dbReference>
<dbReference type="Gene3D" id="3.40.228.10">
    <property type="entry name" value="Dimethylsulfoxide Reductase, domain 2"/>
    <property type="match status" value="1"/>
</dbReference>
<dbReference type="Proteomes" id="UP000243406">
    <property type="component" value="Unassembled WGS sequence"/>
</dbReference>
<dbReference type="Gene3D" id="3.40.50.740">
    <property type="match status" value="1"/>
</dbReference>
<evidence type="ECO:0000313" key="7">
    <source>
        <dbReference type="Proteomes" id="UP000243406"/>
    </source>
</evidence>
<dbReference type="EMBL" id="FUYN01000001">
    <property type="protein sequence ID" value="SKB24916.1"/>
    <property type="molecule type" value="Genomic_DNA"/>
</dbReference>
<keyword evidence="4" id="KW-0411">Iron-sulfur</keyword>
<evidence type="ECO:0000256" key="2">
    <source>
        <dbReference type="ARBA" id="ARBA00022723"/>
    </source>
</evidence>
<name>A0A1T4ZQD1_9FIRM</name>
<dbReference type="GO" id="GO:0043546">
    <property type="term" value="F:molybdopterin cofactor binding"/>
    <property type="evidence" value="ECO:0007669"/>
    <property type="project" value="InterPro"/>
</dbReference>
<dbReference type="PANTHER" id="PTHR43742">
    <property type="entry name" value="TRIMETHYLAMINE-N-OXIDE REDUCTASE"/>
    <property type="match status" value="1"/>
</dbReference>
<dbReference type="Gene3D" id="3.30.2070.10">
    <property type="entry name" value="Formate dehydrogenase/DMSO reductase"/>
    <property type="match status" value="1"/>
</dbReference>
<evidence type="ECO:0000256" key="4">
    <source>
        <dbReference type="ARBA" id="ARBA00023014"/>
    </source>
</evidence>
<evidence type="ECO:0000313" key="6">
    <source>
        <dbReference type="EMBL" id="SKB24916.1"/>
    </source>
</evidence>
<gene>
    <name evidence="6" type="ORF">SAMN02745120_0214</name>
</gene>
<dbReference type="InterPro" id="IPR006657">
    <property type="entry name" value="MoPterin_dinucl-bd_dom"/>
</dbReference>
<dbReference type="RefSeq" id="WP_079588218.1">
    <property type="nucleotide sequence ID" value="NZ_FUYN01000001.1"/>
</dbReference>
<dbReference type="GO" id="GO:0046872">
    <property type="term" value="F:metal ion binding"/>
    <property type="evidence" value="ECO:0007669"/>
    <property type="project" value="UniProtKB-KW"/>
</dbReference>
<sequence>MEFKRACTLDCFDLCTYVAKVDENKVVSIKPDKNHPYTKGFMCSKGMKHLDRLYDKNRLKTPLLKVDGKFKEISFEEAVNIFAHKITKYTSQYGSTSILRYSESGDSSVMKSIAWEHFFNYLGGITTSKGGTCWAAGMEAQKCDFGGALGHSLEDLLNSNAVILWGRNPANTSVHLMKAVLDAQKNGATIITIDPISTETAKKSDYHIKPKPGSDDALAIGIIKKLLFKDKLDYQYIDKYSHKGTEFIDYIKSIDMKIIYDRTGLSEETFDFLADIYINSPCATYIGYGMQKYNNGGNSVRLIDALCFLSKNIGVEGAGANYANRIYPLLLNLDPFKSEKYKKNEREFFVNEFADFIKAQVEEPVKMAIISTANPMSQFADVLKSHQAFISIDFTVTFDMFMTDTANLSDLVIPCSNTLETEDLIYSSMNSPYLNYNPKVVEPDNILMDEFEFIKAVSKLIGIDFPDIPKKDYIKAVIEPVKSQGITLESLKNDYVNLQASSVPYKDLIFQTPSTKYEFYSERAKAWGYPMAILQCDMKLPKYPYRLLTPHRKDSLFSQHLFDYEGIPLVYMSEKIAKEKDLDNEDTVIVKNDKGSIEAKVRVQGEDEVVYIYTGYHQKHGNPNILTSSESSDIGGQVSYHETFVDIEMKK</sequence>
<dbReference type="Pfam" id="PF01568">
    <property type="entry name" value="Molydop_binding"/>
    <property type="match status" value="1"/>
</dbReference>
<dbReference type="SUPFAM" id="SSF50692">
    <property type="entry name" value="ADC-like"/>
    <property type="match status" value="1"/>
</dbReference>
<feature type="domain" description="4Fe-4S Mo/W bis-MGD-type" evidence="5">
    <location>
        <begin position="1"/>
        <end position="57"/>
    </location>
</feature>
<dbReference type="Gene3D" id="2.40.40.20">
    <property type="match status" value="1"/>
</dbReference>
<dbReference type="InterPro" id="IPR009010">
    <property type="entry name" value="Asp_de-COase-like_dom_sf"/>
</dbReference>
<dbReference type="GO" id="GO:0051536">
    <property type="term" value="F:iron-sulfur cluster binding"/>
    <property type="evidence" value="ECO:0007669"/>
    <property type="project" value="UniProtKB-KW"/>
</dbReference>
<dbReference type="InterPro" id="IPR006656">
    <property type="entry name" value="Mopterin_OxRdtase"/>
</dbReference>
<dbReference type="SUPFAM" id="SSF53706">
    <property type="entry name" value="Formate dehydrogenase/DMSO reductase, domains 1-3"/>
    <property type="match status" value="1"/>
</dbReference>
<dbReference type="SMART" id="SM00926">
    <property type="entry name" value="Molybdop_Fe4S4"/>
    <property type="match status" value="1"/>
</dbReference>
<dbReference type="GO" id="GO:0016491">
    <property type="term" value="F:oxidoreductase activity"/>
    <property type="evidence" value="ECO:0007669"/>
    <property type="project" value="InterPro"/>
</dbReference>
<dbReference type="Gene3D" id="2.20.25.90">
    <property type="entry name" value="ADC-like domains"/>
    <property type="match status" value="1"/>
</dbReference>
<dbReference type="Pfam" id="PF00384">
    <property type="entry name" value="Molybdopterin"/>
    <property type="match status" value="1"/>
</dbReference>
<accession>A0A1T4ZQD1</accession>
<proteinExistence type="inferred from homology"/>
<organism evidence="6 7">
    <name type="scientific">Acetoanaerobium noterae</name>
    <dbReference type="NCBI Taxonomy" id="745369"/>
    <lineage>
        <taxon>Bacteria</taxon>
        <taxon>Bacillati</taxon>
        <taxon>Bacillota</taxon>
        <taxon>Clostridia</taxon>
        <taxon>Peptostreptococcales</taxon>
        <taxon>Filifactoraceae</taxon>
        <taxon>Acetoanaerobium</taxon>
    </lineage>
</organism>
<dbReference type="InterPro" id="IPR006963">
    <property type="entry name" value="Mopterin_OxRdtase_4Fe-4S_dom"/>
</dbReference>
<evidence type="ECO:0000259" key="5">
    <source>
        <dbReference type="PROSITE" id="PS51669"/>
    </source>
</evidence>